<name>A0A0E9UQA4_ANGAN</name>
<protein>
    <submittedName>
        <fullName evidence="1">Uncharacterized protein</fullName>
    </submittedName>
</protein>
<organism evidence="1">
    <name type="scientific">Anguilla anguilla</name>
    <name type="common">European freshwater eel</name>
    <name type="synonym">Muraena anguilla</name>
    <dbReference type="NCBI Taxonomy" id="7936"/>
    <lineage>
        <taxon>Eukaryota</taxon>
        <taxon>Metazoa</taxon>
        <taxon>Chordata</taxon>
        <taxon>Craniata</taxon>
        <taxon>Vertebrata</taxon>
        <taxon>Euteleostomi</taxon>
        <taxon>Actinopterygii</taxon>
        <taxon>Neopterygii</taxon>
        <taxon>Teleostei</taxon>
        <taxon>Anguilliformes</taxon>
        <taxon>Anguillidae</taxon>
        <taxon>Anguilla</taxon>
    </lineage>
</organism>
<reference evidence="1" key="1">
    <citation type="submission" date="2014-11" db="EMBL/GenBank/DDBJ databases">
        <authorList>
            <person name="Amaro Gonzalez C."/>
        </authorList>
    </citation>
    <scope>NUCLEOTIDE SEQUENCE</scope>
</reference>
<accession>A0A0E9UQA4</accession>
<sequence>MLYYPTSTVKTKTISQDNSHIPTFHTTSNTLFFR</sequence>
<evidence type="ECO:0000313" key="1">
    <source>
        <dbReference type="EMBL" id="JAH67375.1"/>
    </source>
</evidence>
<proteinExistence type="predicted"/>
<dbReference type="EMBL" id="GBXM01041202">
    <property type="protein sequence ID" value="JAH67375.1"/>
    <property type="molecule type" value="Transcribed_RNA"/>
</dbReference>
<dbReference type="AlphaFoldDB" id="A0A0E9UQA4"/>
<reference evidence="1" key="2">
    <citation type="journal article" date="2015" name="Fish Shellfish Immunol.">
        <title>Early steps in the European eel (Anguilla anguilla)-Vibrio vulnificus interaction in the gills: Role of the RtxA13 toxin.</title>
        <authorList>
            <person name="Callol A."/>
            <person name="Pajuelo D."/>
            <person name="Ebbesson L."/>
            <person name="Teles M."/>
            <person name="MacKenzie S."/>
            <person name="Amaro C."/>
        </authorList>
    </citation>
    <scope>NUCLEOTIDE SEQUENCE</scope>
</reference>